<reference evidence="1" key="1">
    <citation type="submission" date="2021-03" db="EMBL/GenBank/DDBJ databases">
        <authorList>
            <person name="Tagirdzhanova G."/>
        </authorList>
    </citation>
    <scope>NUCLEOTIDE SEQUENCE</scope>
</reference>
<protein>
    <submittedName>
        <fullName evidence="1">Uncharacterized protein</fullName>
    </submittedName>
</protein>
<dbReference type="AlphaFoldDB" id="A0A8H3J7P2"/>
<evidence type="ECO:0000313" key="2">
    <source>
        <dbReference type="Proteomes" id="UP000664203"/>
    </source>
</evidence>
<sequence length="185" mass="20694">MIENWKTDMVKEINRIAHDTSTSSTVREEGIRLVYQWYRLARHVSMSQLHALESTKVIVEMCLTGVTVPSSHEQDEAANQVHIPDCHCRKCGMAHVHRTQLVGLARSFLDHPSTANKPPGHESRLIAVAEACMANGLPNDIILMVLALVEAIEMFRCHFIEPGEKRWLSAEDVARMDAGMVARAA</sequence>
<gene>
    <name evidence="1" type="ORF">ALECFALPRED_009456</name>
</gene>
<name>A0A8H3J7P2_9LECA</name>
<accession>A0A8H3J7P2</accession>
<dbReference type="EMBL" id="CAJPDR010000712">
    <property type="protein sequence ID" value="CAF9942029.1"/>
    <property type="molecule type" value="Genomic_DNA"/>
</dbReference>
<comment type="caution">
    <text evidence="1">The sequence shown here is derived from an EMBL/GenBank/DDBJ whole genome shotgun (WGS) entry which is preliminary data.</text>
</comment>
<dbReference type="OrthoDB" id="10333582at2759"/>
<dbReference type="Proteomes" id="UP000664203">
    <property type="component" value="Unassembled WGS sequence"/>
</dbReference>
<proteinExistence type="predicted"/>
<evidence type="ECO:0000313" key="1">
    <source>
        <dbReference type="EMBL" id="CAF9942029.1"/>
    </source>
</evidence>
<keyword evidence="2" id="KW-1185">Reference proteome</keyword>
<organism evidence="1 2">
    <name type="scientific">Alectoria fallacina</name>
    <dbReference type="NCBI Taxonomy" id="1903189"/>
    <lineage>
        <taxon>Eukaryota</taxon>
        <taxon>Fungi</taxon>
        <taxon>Dikarya</taxon>
        <taxon>Ascomycota</taxon>
        <taxon>Pezizomycotina</taxon>
        <taxon>Lecanoromycetes</taxon>
        <taxon>OSLEUM clade</taxon>
        <taxon>Lecanoromycetidae</taxon>
        <taxon>Lecanorales</taxon>
        <taxon>Lecanorineae</taxon>
        <taxon>Parmeliaceae</taxon>
        <taxon>Alectoria</taxon>
    </lineage>
</organism>